<dbReference type="GO" id="GO:0071555">
    <property type="term" value="P:cell wall organization"/>
    <property type="evidence" value="ECO:0007669"/>
    <property type="project" value="UniProtKB-KW"/>
</dbReference>
<dbReference type="Pfam" id="PF08245">
    <property type="entry name" value="Mur_ligase_M"/>
    <property type="match status" value="1"/>
</dbReference>
<feature type="binding site" evidence="7">
    <location>
        <position position="393"/>
    </location>
    <ligand>
        <name>meso-2,6-diaminopimelate</name>
        <dbReference type="ChEBI" id="CHEBI:57791"/>
    </ligand>
</feature>
<dbReference type="InterPro" id="IPR004101">
    <property type="entry name" value="Mur_ligase_C"/>
</dbReference>
<feature type="binding site" evidence="7">
    <location>
        <begin position="165"/>
        <end position="166"/>
    </location>
    <ligand>
        <name>UDP-N-acetyl-alpha-D-muramoyl-L-alanyl-D-glutamate</name>
        <dbReference type="ChEBI" id="CHEBI:83900"/>
    </ligand>
</feature>
<dbReference type="Proteomes" id="UP001157947">
    <property type="component" value="Unassembled WGS sequence"/>
</dbReference>
<evidence type="ECO:0000256" key="2">
    <source>
        <dbReference type="ARBA" id="ARBA00022618"/>
    </source>
</evidence>
<accession>A0AA46AD63</accession>
<evidence type="ECO:0000256" key="5">
    <source>
        <dbReference type="ARBA" id="ARBA00023306"/>
    </source>
</evidence>
<organism evidence="12 13">
    <name type="scientific">Venenivibrio stagnispumantis</name>
    <dbReference type="NCBI Taxonomy" id="407998"/>
    <lineage>
        <taxon>Bacteria</taxon>
        <taxon>Pseudomonadati</taxon>
        <taxon>Aquificota</taxon>
        <taxon>Aquificia</taxon>
        <taxon>Aquificales</taxon>
        <taxon>Hydrogenothermaceae</taxon>
        <taxon>Venenivibrio</taxon>
    </lineage>
</organism>
<dbReference type="EC" id="6.3.2.13" evidence="7"/>
<dbReference type="InterPro" id="IPR036565">
    <property type="entry name" value="Mur-like_cat_sf"/>
</dbReference>
<dbReference type="EMBL" id="FXTX01000002">
    <property type="protein sequence ID" value="SMP03008.1"/>
    <property type="molecule type" value="Genomic_DNA"/>
</dbReference>
<keyword evidence="6 7" id="KW-0961">Cell wall biogenesis/degradation</keyword>
<reference evidence="12" key="1">
    <citation type="submission" date="2017-05" db="EMBL/GenBank/DDBJ databases">
        <authorList>
            <person name="Varghese N."/>
            <person name="Submissions S."/>
        </authorList>
    </citation>
    <scope>NUCLEOTIDE SEQUENCE</scope>
    <source>
        <strain evidence="12">DSM 18763</strain>
    </source>
</reference>
<dbReference type="GO" id="GO:0000287">
    <property type="term" value="F:magnesium ion binding"/>
    <property type="evidence" value="ECO:0007669"/>
    <property type="project" value="UniProtKB-UniRule"/>
</dbReference>
<keyword evidence="7" id="KW-0460">Magnesium</keyword>
<evidence type="ECO:0000259" key="10">
    <source>
        <dbReference type="Pfam" id="PF02875"/>
    </source>
</evidence>
<dbReference type="GO" id="GO:0051301">
    <property type="term" value="P:cell division"/>
    <property type="evidence" value="ECO:0007669"/>
    <property type="project" value="UniProtKB-KW"/>
</dbReference>
<feature type="binding site" evidence="7">
    <location>
        <position position="37"/>
    </location>
    <ligand>
        <name>UDP-N-acetyl-alpha-D-muramoyl-L-alanyl-D-glutamate</name>
        <dbReference type="ChEBI" id="CHEBI:83900"/>
    </ligand>
</feature>
<gene>
    <name evidence="7" type="primary">murE</name>
    <name evidence="12" type="ORF">SAMN06264868_102113</name>
</gene>
<feature type="binding site" evidence="7">
    <location>
        <position position="200"/>
    </location>
    <ligand>
        <name>UDP-N-acetyl-alpha-D-muramoyl-L-alanyl-D-glutamate</name>
        <dbReference type="ChEBI" id="CHEBI:83900"/>
    </ligand>
</feature>
<dbReference type="InterPro" id="IPR013221">
    <property type="entry name" value="Mur_ligase_cen"/>
</dbReference>
<proteinExistence type="inferred from homology"/>
<dbReference type="GO" id="GO:0008765">
    <property type="term" value="F:UDP-N-acetylmuramoylalanyl-D-glutamate-2,6-diaminopimelate ligase activity"/>
    <property type="evidence" value="ECO:0007669"/>
    <property type="project" value="UniProtKB-UniRule"/>
</dbReference>
<evidence type="ECO:0000256" key="1">
    <source>
        <dbReference type="ARBA" id="ARBA00005898"/>
    </source>
</evidence>
<name>A0AA46AD63_9AQUI</name>
<comment type="function">
    <text evidence="7">Catalyzes the addition of meso-diaminopimelic acid to the nucleotide precursor UDP-N-acetylmuramoyl-L-alanyl-D-glutamate (UMAG) in the biosynthesis of bacterial cell-wall peptidoglycan.</text>
</comment>
<evidence type="ECO:0000256" key="8">
    <source>
        <dbReference type="RuleBase" id="RU004135"/>
    </source>
</evidence>
<comment type="caution">
    <text evidence="7">Lacks conserved residue(s) required for the propagation of feature annotation.</text>
</comment>
<comment type="subcellular location">
    <subcellularLocation>
        <location evidence="7 8">Cytoplasm</location>
    </subcellularLocation>
</comment>
<dbReference type="GO" id="GO:0009252">
    <property type="term" value="P:peptidoglycan biosynthetic process"/>
    <property type="evidence" value="ECO:0007669"/>
    <property type="project" value="UniProtKB-UniRule"/>
</dbReference>
<feature type="binding site" evidence="7">
    <location>
        <position position="471"/>
    </location>
    <ligand>
        <name>meso-2,6-diaminopimelate</name>
        <dbReference type="ChEBI" id="CHEBI:57791"/>
    </ligand>
</feature>
<dbReference type="InterPro" id="IPR036615">
    <property type="entry name" value="Mur_ligase_C_dom_sf"/>
</dbReference>
<dbReference type="Pfam" id="PF01225">
    <property type="entry name" value="Mur_ligase"/>
    <property type="match status" value="1"/>
</dbReference>
<feature type="binding site" evidence="7">
    <location>
        <begin position="123"/>
        <end position="129"/>
    </location>
    <ligand>
        <name>ATP</name>
        <dbReference type="ChEBI" id="CHEBI:30616"/>
    </ligand>
</feature>
<dbReference type="InterPro" id="IPR005761">
    <property type="entry name" value="UDP-N-AcMur-Glu-dNH2Pim_ligase"/>
</dbReference>
<dbReference type="GO" id="GO:0005737">
    <property type="term" value="C:cytoplasm"/>
    <property type="evidence" value="ECO:0007669"/>
    <property type="project" value="UniProtKB-SubCell"/>
</dbReference>
<comment type="PTM">
    <text evidence="7">Carboxylation is probably crucial for Mg(2+) binding and, consequently, for the gamma-phosphate positioning of ATP.</text>
</comment>
<dbReference type="NCBIfam" id="NF001126">
    <property type="entry name" value="PRK00139.1-4"/>
    <property type="match status" value="1"/>
</dbReference>
<dbReference type="SUPFAM" id="SSF63418">
    <property type="entry name" value="MurE/MurF N-terminal domain"/>
    <property type="match status" value="1"/>
</dbReference>
<feature type="binding site" evidence="7">
    <location>
        <position position="192"/>
    </location>
    <ligand>
        <name>UDP-N-acetyl-alpha-D-muramoyl-L-alanyl-D-glutamate</name>
        <dbReference type="ChEBI" id="CHEBI:83900"/>
    </ligand>
</feature>
<evidence type="ECO:0000259" key="11">
    <source>
        <dbReference type="Pfam" id="PF08245"/>
    </source>
</evidence>
<evidence type="ECO:0000313" key="13">
    <source>
        <dbReference type="Proteomes" id="UP001157947"/>
    </source>
</evidence>
<dbReference type="PANTHER" id="PTHR23135">
    <property type="entry name" value="MUR LIGASE FAMILY MEMBER"/>
    <property type="match status" value="1"/>
</dbReference>
<evidence type="ECO:0000256" key="6">
    <source>
        <dbReference type="ARBA" id="ARBA00023316"/>
    </source>
</evidence>
<keyword evidence="4 7" id="KW-0573">Peptidoglycan synthesis</keyword>
<keyword evidence="7 12" id="KW-0436">Ligase</keyword>
<feature type="domain" description="Mur ligase C-terminal" evidence="10">
    <location>
        <begin position="344"/>
        <end position="469"/>
    </location>
</feature>
<feature type="short sequence motif" description="Meso-diaminopimelate recognition motif" evidence="7">
    <location>
        <begin position="417"/>
        <end position="420"/>
    </location>
</feature>
<keyword evidence="3 7" id="KW-0133">Cell shape</keyword>
<keyword evidence="2 7" id="KW-0132">Cell division</keyword>
<dbReference type="NCBIfam" id="TIGR01085">
    <property type="entry name" value="murE"/>
    <property type="match status" value="1"/>
</dbReference>
<evidence type="ECO:0000256" key="4">
    <source>
        <dbReference type="ARBA" id="ARBA00022984"/>
    </source>
</evidence>
<dbReference type="SUPFAM" id="SSF53623">
    <property type="entry name" value="MurD-like peptide ligases, catalytic domain"/>
    <property type="match status" value="1"/>
</dbReference>
<comment type="caution">
    <text evidence="12">The sequence shown here is derived from an EMBL/GenBank/DDBJ whole genome shotgun (WGS) entry which is preliminary data.</text>
</comment>
<dbReference type="Gene3D" id="3.40.1190.10">
    <property type="entry name" value="Mur-like, catalytic domain"/>
    <property type="match status" value="1"/>
</dbReference>
<comment type="similarity">
    <text evidence="1 7">Belongs to the MurCDEF family. MurE subfamily.</text>
</comment>
<dbReference type="SUPFAM" id="SSF53244">
    <property type="entry name" value="MurD-like peptide ligases, peptide-binding domain"/>
    <property type="match status" value="1"/>
</dbReference>
<feature type="domain" description="Mur ligase N-terminal catalytic" evidence="9">
    <location>
        <begin position="31"/>
        <end position="77"/>
    </location>
</feature>
<protein>
    <recommendedName>
        <fullName evidence="7">UDP-N-acetylmuramoyl-L-alanyl-D-glutamate--2,6-diaminopimelate ligase</fullName>
        <ecNumber evidence="7">6.3.2.13</ecNumber>
    </recommendedName>
    <alternativeName>
        <fullName evidence="7">Meso-A2pm-adding enzyme</fullName>
    </alternativeName>
    <alternativeName>
        <fullName evidence="7">Meso-diaminopimelate-adding enzyme</fullName>
    </alternativeName>
    <alternativeName>
        <fullName evidence="7">UDP-MurNAc-L-Ala-D-Glu:meso-diaminopimelate ligase</fullName>
    </alternativeName>
    <alternativeName>
        <fullName evidence="7">UDP-MurNAc-tripeptide synthetase</fullName>
    </alternativeName>
    <alternativeName>
        <fullName evidence="7">UDP-N-acetylmuramyl-tripeptide synthetase</fullName>
    </alternativeName>
</protein>
<comment type="cofactor">
    <cofactor evidence="7">
        <name>Mg(2+)</name>
        <dbReference type="ChEBI" id="CHEBI:18420"/>
    </cofactor>
</comment>
<dbReference type="Pfam" id="PF02875">
    <property type="entry name" value="Mur_ligase_C"/>
    <property type="match status" value="1"/>
</dbReference>
<feature type="binding site" evidence="7">
    <location>
        <begin position="417"/>
        <end position="420"/>
    </location>
    <ligand>
        <name>meso-2,6-diaminopimelate</name>
        <dbReference type="ChEBI" id="CHEBI:57791"/>
    </ligand>
</feature>
<evidence type="ECO:0000313" key="12">
    <source>
        <dbReference type="EMBL" id="SMP03008.1"/>
    </source>
</evidence>
<dbReference type="Gene3D" id="3.40.1390.10">
    <property type="entry name" value="MurE/MurF, N-terminal domain"/>
    <property type="match status" value="1"/>
</dbReference>
<keyword evidence="7" id="KW-0963">Cytoplasm</keyword>
<dbReference type="AlphaFoldDB" id="A0AA46AD63"/>
<dbReference type="GO" id="GO:0008360">
    <property type="term" value="P:regulation of cell shape"/>
    <property type="evidence" value="ECO:0007669"/>
    <property type="project" value="UniProtKB-KW"/>
</dbReference>
<keyword evidence="7" id="KW-0547">Nucleotide-binding</keyword>
<feature type="binding site" evidence="7">
    <location>
        <position position="198"/>
    </location>
    <ligand>
        <name>UDP-N-acetyl-alpha-D-muramoyl-L-alanyl-D-glutamate</name>
        <dbReference type="ChEBI" id="CHEBI:83900"/>
    </ligand>
</feature>
<evidence type="ECO:0000256" key="3">
    <source>
        <dbReference type="ARBA" id="ARBA00022960"/>
    </source>
</evidence>
<comment type="pathway">
    <text evidence="7 8">Cell wall biogenesis; peptidoglycan biosynthesis.</text>
</comment>
<dbReference type="GO" id="GO:0005524">
    <property type="term" value="F:ATP binding"/>
    <property type="evidence" value="ECO:0007669"/>
    <property type="project" value="UniProtKB-UniRule"/>
</dbReference>
<dbReference type="PANTHER" id="PTHR23135:SF4">
    <property type="entry name" value="UDP-N-ACETYLMURAMOYL-L-ALANYL-D-GLUTAMATE--2,6-DIAMINOPIMELATE LIGASE MURE HOMOLOG, CHLOROPLASTIC"/>
    <property type="match status" value="1"/>
</dbReference>
<dbReference type="NCBIfam" id="NF001124">
    <property type="entry name" value="PRK00139.1-2"/>
    <property type="match status" value="1"/>
</dbReference>
<feature type="domain" description="Mur ligase central" evidence="11">
    <location>
        <begin position="121"/>
        <end position="320"/>
    </location>
</feature>
<dbReference type="Gene3D" id="3.90.190.20">
    <property type="entry name" value="Mur ligase, C-terminal domain"/>
    <property type="match status" value="1"/>
</dbReference>
<feature type="binding site" evidence="7">
    <location>
        <position position="467"/>
    </location>
    <ligand>
        <name>meso-2,6-diaminopimelate</name>
        <dbReference type="ChEBI" id="CHEBI:57791"/>
    </ligand>
</feature>
<keyword evidence="7" id="KW-0067">ATP-binding</keyword>
<dbReference type="HAMAP" id="MF_00208">
    <property type="entry name" value="MurE"/>
    <property type="match status" value="1"/>
</dbReference>
<dbReference type="InterPro" id="IPR035911">
    <property type="entry name" value="MurE/MurF_N"/>
</dbReference>
<feature type="modified residue" description="N6-carboxylysine" evidence="7">
    <location>
        <position position="232"/>
    </location>
</feature>
<evidence type="ECO:0000256" key="7">
    <source>
        <dbReference type="HAMAP-Rule" id="MF_00208"/>
    </source>
</evidence>
<evidence type="ECO:0000259" key="9">
    <source>
        <dbReference type="Pfam" id="PF01225"/>
    </source>
</evidence>
<comment type="catalytic activity">
    <reaction evidence="7">
        <text>UDP-N-acetyl-alpha-D-muramoyl-L-alanyl-D-glutamate + meso-2,6-diaminopimelate + ATP = UDP-N-acetyl-alpha-D-muramoyl-L-alanyl-gamma-D-glutamyl-meso-2,6-diaminopimelate + ADP + phosphate + H(+)</text>
        <dbReference type="Rhea" id="RHEA:23676"/>
        <dbReference type="ChEBI" id="CHEBI:15378"/>
        <dbReference type="ChEBI" id="CHEBI:30616"/>
        <dbReference type="ChEBI" id="CHEBI:43474"/>
        <dbReference type="ChEBI" id="CHEBI:57791"/>
        <dbReference type="ChEBI" id="CHEBI:83900"/>
        <dbReference type="ChEBI" id="CHEBI:83905"/>
        <dbReference type="ChEBI" id="CHEBI:456216"/>
        <dbReference type="EC" id="6.3.2.13"/>
    </reaction>
</comment>
<keyword evidence="13" id="KW-1185">Reference proteome</keyword>
<sequence length="500" mass="56819">MLSNDIIIYMKIEKILNYVELFYKGNDKEILHITQNSKDIKENTLFIAIKGTKFDGHSFVLDAIKNGVIGVVLEDRQLADKLKKEFNDINIFLSDNTKKALSFIASEFFENPSKDLKIIGITGTNGKTTTSNLLATYYELLGEKVGIIGTINHRVGNEILSEGMTTPDHIKWQQLLKTMKDKGASVVVAEISSHALDQDRVYATKFHGAIFTNLTQDHLDYHKDMENYFLAKRKLFEMLDNNRTASINTDDFYGKRIYQEFKDRLNIISYGKENADFKIGDIKQDLEGTEFEFIYNGEKSIVKTKLIGEFNVYNLSAVISFLIKEGVDKDFLIKNAVKLNPVKGRFEIVKGKGFIAVIDYAHTPDGLENLLKTVRKLKNINRVITIFGAGGDRDKTKRAPMGEIAERYSDIIILTSDNPRSENPLDIIEDIKKGIKSKNIIIQPDREKAIKTGIEMAKEGDIVVIAGKGHENYQIIGDNIIYFDDKEIAEKYIRSRDDNR</sequence>
<dbReference type="InterPro" id="IPR000713">
    <property type="entry name" value="Mur_ligase_N"/>
</dbReference>
<keyword evidence="5 7" id="KW-0131">Cell cycle</keyword>